<evidence type="ECO:0000313" key="3">
    <source>
        <dbReference type="Proteomes" id="UP001286589"/>
    </source>
</evidence>
<keyword evidence="1" id="KW-0812">Transmembrane</keyword>
<proteinExistence type="predicted"/>
<feature type="transmembrane region" description="Helical" evidence="1">
    <location>
        <begin position="16"/>
        <end position="37"/>
    </location>
</feature>
<gene>
    <name evidence="2" type="ORF">R0H02_06405</name>
</gene>
<keyword evidence="1" id="KW-0472">Membrane</keyword>
<feature type="transmembrane region" description="Helical" evidence="1">
    <location>
        <begin position="124"/>
        <end position="143"/>
    </location>
</feature>
<dbReference type="Proteomes" id="UP001286589">
    <property type="component" value="Unassembled WGS sequence"/>
</dbReference>
<feature type="transmembrane region" description="Helical" evidence="1">
    <location>
        <begin position="49"/>
        <end position="70"/>
    </location>
</feature>
<keyword evidence="1" id="KW-1133">Transmembrane helix</keyword>
<name>A0AB35RPX1_9ENTR</name>
<sequence length="159" mass="18704">MMNDINLLKNNLDTKVLNFVLLTAVTGGIYPLMWLFLNQRKLTEGMKDNFVDSNYPLWIAVATGLGWFLSDFSYEISDEDTILDYIAAMLSFASIVMYIVWGFKTKTALQAYVLKEFKFELKMNVFYTFIFNIYYIVYCINSMEFEYQKHKIIFSQQQG</sequence>
<evidence type="ECO:0008006" key="4">
    <source>
        <dbReference type="Google" id="ProtNLM"/>
    </source>
</evidence>
<reference evidence="2 3" key="1">
    <citation type="submission" date="2023-10" db="EMBL/GenBank/DDBJ databases">
        <title>Phytobacter spp. The emergence of a new genus of hospital-origin enterobacteria encoding carbapenemases in Argentina.</title>
        <authorList>
            <person name="Vay C."/>
            <person name="Almuzara M."/>
            <person name="Traglia G.M."/>
            <person name="Campos J."/>
        </authorList>
    </citation>
    <scope>NUCLEOTIDE SEQUENCE [LARGE SCALE GENOMIC DNA]</scope>
    <source>
        <strain evidence="2 3">CVMA36</strain>
    </source>
</reference>
<dbReference type="RefSeq" id="WP_317101459.1">
    <property type="nucleotide sequence ID" value="NZ_JAWJAC010000003.1"/>
</dbReference>
<accession>A0AB35RPX1</accession>
<keyword evidence="3" id="KW-1185">Reference proteome</keyword>
<evidence type="ECO:0000313" key="2">
    <source>
        <dbReference type="EMBL" id="MDV2862097.1"/>
    </source>
</evidence>
<comment type="caution">
    <text evidence="2">The sequence shown here is derived from an EMBL/GenBank/DDBJ whole genome shotgun (WGS) entry which is preliminary data.</text>
</comment>
<protein>
    <recommendedName>
        <fullName evidence="4">DUF4234 domain-containing protein</fullName>
    </recommendedName>
</protein>
<organism evidence="2 3">
    <name type="scientific">Phytobacter ursingii</name>
    <dbReference type="NCBI Taxonomy" id="1972431"/>
    <lineage>
        <taxon>Bacteria</taxon>
        <taxon>Pseudomonadati</taxon>
        <taxon>Pseudomonadota</taxon>
        <taxon>Gammaproteobacteria</taxon>
        <taxon>Enterobacterales</taxon>
        <taxon>Enterobacteriaceae</taxon>
        <taxon>Phytobacter</taxon>
    </lineage>
</organism>
<dbReference type="AlphaFoldDB" id="A0AB35RPX1"/>
<feature type="transmembrane region" description="Helical" evidence="1">
    <location>
        <begin position="82"/>
        <end position="103"/>
    </location>
</feature>
<dbReference type="EMBL" id="JAWJAC010000003">
    <property type="protein sequence ID" value="MDV2862097.1"/>
    <property type="molecule type" value="Genomic_DNA"/>
</dbReference>
<evidence type="ECO:0000256" key="1">
    <source>
        <dbReference type="SAM" id="Phobius"/>
    </source>
</evidence>